<name>A0ABR1KDB2_9PEZI</name>
<keyword evidence="3" id="KW-1185">Reference proteome</keyword>
<keyword evidence="1" id="KW-0812">Transmembrane</keyword>
<feature type="transmembrane region" description="Helical" evidence="1">
    <location>
        <begin position="47"/>
        <end position="68"/>
    </location>
</feature>
<proteinExistence type="predicted"/>
<keyword evidence="1" id="KW-1133">Transmembrane helix</keyword>
<accession>A0ABR1KDB2</accession>
<comment type="caution">
    <text evidence="2">The sequence shown here is derived from an EMBL/GenBank/DDBJ whole genome shotgun (WGS) entry which is preliminary data.</text>
</comment>
<evidence type="ECO:0000313" key="2">
    <source>
        <dbReference type="EMBL" id="KAK7512738.1"/>
    </source>
</evidence>
<evidence type="ECO:0000256" key="1">
    <source>
        <dbReference type="SAM" id="Phobius"/>
    </source>
</evidence>
<dbReference type="Proteomes" id="UP001363622">
    <property type="component" value="Unassembled WGS sequence"/>
</dbReference>
<dbReference type="EMBL" id="JBBPHU010000010">
    <property type="protein sequence ID" value="KAK7512738.1"/>
    <property type="molecule type" value="Genomic_DNA"/>
</dbReference>
<sequence length="183" mass="20443">MRSVENQAETRPGARLARLGWARGERVQSVWCNASSQGQGSRCNGTLWLTGLFLFFSLSLSLSLCLFSPDGSKFQSFRPRRDPDRVESRSLSICGLGWSARSAFPSSLQSPIPSTLHTHTDSGWWLRWWWNQGGRRRCVLVQQSTGQARNAIWSLASYNAGACRGAWRLAVCEQRGVRPPLAT</sequence>
<organism evidence="2 3">
    <name type="scientific">Phyllosticta citriasiana</name>
    <dbReference type="NCBI Taxonomy" id="595635"/>
    <lineage>
        <taxon>Eukaryota</taxon>
        <taxon>Fungi</taxon>
        <taxon>Dikarya</taxon>
        <taxon>Ascomycota</taxon>
        <taxon>Pezizomycotina</taxon>
        <taxon>Dothideomycetes</taxon>
        <taxon>Dothideomycetes incertae sedis</taxon>
        <taxon>Botryosphaeriales</taxon>
        <taxon>Phyllostictaceae</taxon>
        <taxon>Phyllosticta</taxon>
    </lineage>
</organism>
<gene>
    <name evidence="2" type="ORF">IWZ03DRAFT_383924</name>
</gene>
<keyword evidence="1" id="KW-0472">Membrane</keyword>
<reference evidence="2 3" key="1">
    <citation type="submission" date="2024-04" db="EMBL/GenBank/DDBJ databases">
        <title>Phyllosticta paracitricarpa is synonymous to the EU quarantine fungus P. citricarpa based on phylogenomic analyses.</title>
        <authorList>
            <consortium name="Lawrence Berkeley National Laboratory"/>
            <person name="Van Ingen-Buijs V.A."/>
            <person name="Van Westerhoven A.C."/>
            <person name="Haridas S."/>
            <person name="Skiadas P."/>
            <person name="Martin F."/>
            <person name="Groenewald J.Z."/>
            <person name="Crous P.W."/>
            <person name="Seidl M.F."/>
        </authorList>
    </citation>
    <scope>NUCLEOTIDE SEQUENCE [LARGE SCALE GENOMIC DNA]</scope>
    <source>
        <strain evidence="2 3">CBS 123371</strain>
    </source>
</reference>
<protein>
    <submittedName>
        <fullName evidence="2">Uncharacterized protein</fullName>
    </submittedName>
</protein>
<evidence type="ECO:0000313" key="3">
    <source>
        <dbReference type="Proteomes" id="UP001363622"/>
    </source>
</evidence>